<dbReference type="AlphaFoldDB" id="A0AAW7XBH0"/>
<comment type="similarity">
    <text evidence="2 6">Belongs to the peptidase S26 family.</text>
</comment>
<keyword evidence="6" id="KW-1133">Transmembrane helix</keyword>
<keyword evidence="6" id="KW-0812">Transmembrane</keyword>
<evidence type="ECO:0000313" key="8">
    <source>
        <dbReference type="EMBL" id="MDO6423777.1"/>
    </source>
</evidence>
<keyword evidence="5 6" id="KW-0378">Hydrolase</keyword>
<evidence type="ECO:0000256" key="3">
    <source>
        <dbReference type="ARBA" id="ARBA00013208"/>
    </source>
</evidence>
<dbReference type="GO" id="GO:0016020">
    <property type="term" value="C:membrane"/>
    <property type="evidence" value="ECO:0007669"/>
    <property type="project" value="UniProtKB-SubCell"/>
</dbReference>
<keyword evidence="6" id="KW-0472">Membrane</keyword>
<dbReference type="Gene3D" id="2.10.109.10">
    <property type="entry name" value="Umud Fragment, subunit A"/>
    <property type="match status" value="1"/>
</dbReference>
<evidence type="ECO:0000256" key="5">
    <source>
        <dbReference type="ARBA" id="ARBA00022801"/>
    </source>
</evidence>
<comment type="subcellular location">
    <subcellularLocation>
        <location evidence="6">Membrane</location>
        <topology evidence="6">Multi-pass membrane protein</topology>
    </subcellularLocation>
</comment>
<dbReference type="PANTHER" id="PTHR43390">
    <property type="entry name" value="SIGNAL PEPTIDASE I"/>
    <property type="match status" value="1"/>
</dbReference>
<feature type="transmembrane region" description="Helical" evidence="6">
    <location>
        <begin position="5"/>
        <end position="22"/>
    </location>
</feature>
<comment type="caution">
    <text evidence="8">The sequence shown here is derived from an EMBL/GenBank/DDBJ whole genome shotgun (WGS) entry which is preliminary data.</text>
</comment>
<protein>
    <recommendedName>
        <fullName evidence="4 6">Signal peptidase I</fullName>
        <ecNumber evidence="3 6">3.4.21.89</ecNumber>
    </recommendedName>
</protein>
<keyword evidence="6" id="KW-0645">Protease</keyword>
<dbReference type="GO" id="GO:0004252">
    <property type="term" value="F:serine-type endopeptidase activity"/>
    <property type="evidence" value="ECO:0007669"/>
    <property type="project" value="InterPro"/>
</dbReference>
<evidence type="ECO:0000313" key="9">
    <source>
        <dbReference type="Proteomes" id="UP001169760"/>
    </source>
</evidence>
<organism evidence="8 9">
    <name type="scientific">Saccharophagus degradans</name>
    <dbReference type="NCBI Taxonomy" id="86304"/>
    <lineage>
        <taxon>Bacteria</taxon>
        <taxon>Pseudomonadati</taxon>
        <taxon>Pseudomonadota</taxon>
        <taxon>Gammaproteobacteria</taxon>
        <taxon>Cellvibrionales</taxon>
        <taxon>Cellvibrionaceae</taxon>
        <taxon>Saccharophagus</taxon>
    </lineage>
</organism>
<dbReference type="InterPro" id="IPR000223">
    <property type="entry name" value="Pept_S26A_signal_pept_1"/>
</dbReference>
<feature type="transmembrane region" description="Helical" evidence="6">
    <location>
        <begin position="82"/>
        <end position="102"/>
    </location>
</feature>
<evidence type="ECO:0000256" key="1">
    <source>
        <dbReference type="ARBA" id="ARBA00000677"/>
    </source>
</evidence>
<dbReference type="Proteomes" id="UP001169760">
    <property type="component" value="Unassembled WGS sequence"/>
</dbReference>
<dbReference type="PRINTS" id="PR00727">
    <property type="entry name" value="LEADERPTASE"/>
</dbReference>
<gene>
    <name evidence="8" type="primary">lepB</name>
    <name evidence="8" type="ORF">Q4521_14940</name>
</gene>
<dbReference type="NCBIfam" id="TIGR02227">
    <property type="entry name" value="sigpep_I_bact"/>
    <property type="match status" value="1"/>
</dbReference>
<dbReference type="PROSITE" id="PS00761">
    <property type="entry name" value="SPASE_I_3"/>
    <property type="match status" value="1"/>
</dbReference>
<reference evidence="8" key="1">
    <citation type="submission" date="2023-07" db="EMBL/GenBank/DDBJ databases">
        <title>Genome content predicts the carbon catabolic preferences of heterotrophic bacteria.</title>
        <authorList>
            <person name="Gralka M."/>
        </authorList>
    </citation>
    <scope>NUCLEOTIDE SEQUENCE</scope>
    <source>
        <strain evidence="8">I3M17_2</strain>
    </source>
</reference>
<dbReference type="InterPro" id="IPR019533">
    <property type="entry name" value="Peptidase_S26"/>
</dbReference>
<name>A0AAW7XBH0_9GAMM</name>
<feature type="transmembrane region" description="Helical" evidence="6">
    <location>
        <begin position="52"/>
        <end position="70"/>
    </location>
</feature>
<dbReference type="PANTHER" id="PTHR43390:SF1">
    <property type="entry name" value="CHLOROPLAST PROCESSING PEPTIDASE"/>
    <property type="match status" value="1"/>
</dbReference>
<sequence length="270" mass="30226">MLRKIFVGCLAFFIPPLAFLYLSRGWLALIYLLVLIVTAVGDYYAQRYFGLGGLGLILAIVAIVHALRIAQSEPNVVKHKFYNYWWGVLSIPLAVALLSFTARSFLYEPFSIPSESMSPTLMPGDYILVKKSGYGNYGTWGVNLFGSDNPSNKPKPGEIFALYPPGETRIYIERIIGIPGDEVRLDAANLTINGEIVSKEVEAGLFSESIGEQHYTVKYLGPPFRYRNYEVSVPPGHYFVMGDNRNNSSDSRLWGMVPEANMVGKVVRHW</sequence>
<proteinExistence type="inferred from homology"/>
<dbReference type="CDD" id="cd06530">
    <property type="entry name" value="S26_SPase_I"/>
    <property type="match status" value="1"/>
</dbReference>
<accession>A0AAW7XBH0</accession>
<dbReference type="RefSeq" id="WP_303493342.1">
    <property type="nucleotide sequence ID" value="NZ_JAUOPB010000011.1"/>
</dbReference>
<comment type="catalytic activity">
    <reaction evidence="1 6">
        <text>Cleavage of hydrophobic, N-terminal signal or leader sequences from secreted and periplasmic proteins.</text>
        <dbReference type="EC" id="3.4.21.89"/>
    </reaction>
</comment>
<evidence type="ECO:0000256" key="2">
    <source>
        <dbReference type="ARBA" id="ARBA00009370"/>
    </source>
</evidence>
<feature type="domain" description="Peptidase S26" evidence="7">
    <location>
        <begin position="92"/>
        <end position="270"/>
    </location>
</feature>
<dbReference type="EMBL" id="JAUOPB010000011">
    <property type="protein sequence ID" value="MDO6423777.1"/>
    <property type="molecule type" value="Genomic_DNA"/>
</dbReference>
<dbReference type="Pfam" id="PF10502">
    <property type="entry name" value="Peptidase_S26"/>
    <property type="match status" value="1"/>
</dbReference>
<evidence type="ECO:0000256" key="4">
    <source>
        <dbReference type="ARBA" id="ARBA00019232"/>
    </source>
</evidence>
<evidence type="ECO:0000259" key="7">
    <source>
        <dbReference type="Pfam" id="PF10502"/>
    </source>
</evidence>
<feature type="transmembrane region" description="Helical" evidence="6">
    <location>
        <begin position="28"/>
        <end position="45"/>
    </location>
</feature>
<dbReference type="GO" id="GO:0009003">
    <property type="term" value="F:signal peptidase activity"/>
    <property type="evidence" value="ECO:0007669"/>
    <property type="project" value="UniProtKB-EC"/>
</dbReference>
<dbReference type="InterPro" id="IPR036286">
    <property type="entry name" value="LexA/Signal_pep-like_sf"/>
</dbReference>
<dbReference type="GO" id="GO:0006465">
    <property type="term" value="P:signal peptide processing"/>
    <property type="evidence" value="ECO:0007669"/>
    <property type="project" value="InterPro"/>
</dbReference>
<dbReference type="SUPFAM" id="SSF51306">
    <property type="entry name" value="LexA/Signal peptidase"/>
    <property type="match status" value="1"/>
</dbReference>
<dbReference type="EC" id="3.4.21.89" evidence="3 6"/>
<dbReference type="InterPro" id="IPR019758">
    <property type="entry name" value="Pept_S26A_signal_pept_1_CS"/>
</dbReference>
<evidence type="ECO:0000256" key="6">
    <source>
        <dbReference type="RuleBase" id="RU362042"/>
    </source>
</evidence>